<gene>
    <name evidence="3" type="ORF">WN48_07888</name>
</gene>
<dbReference type="PANTHER" id="PTHR20958:SF9">
    <property type="entry name" value="RE58324P"/>
    <property type="match status" value="1"/>
</dbReference>
<dbReference type="InterPro" id="IPR016181">
    <property type="entry name" value="Acyl_CoA_acyltransferase"/>
</dbReference>
<evidence type="ECO:0000259" key="2">
    <source>
        <dbReference type="PROSITE" id="PS51186"/>
    </source>
</evidence>
<dbReference type="PROSITE" id="PS51186">
    <property type="entry name" value="GNAT"/>
    <property type="match status" value="1"/>
</dbReference>
<dbReference type="PANTHER" id="PTHR20958">
    <property type="entry name" value="GLYCINE N-ACYLTRANSFERASE-LIKE PROTEIN"/>
    <property type="match status" value="1"/>
</dbReference>
<sequence length="1387" mass="160459">MDIRYLRKSSNRCSNKCHKEEEKDVSQSDKNISSRKNKYNNVLGLKKPIIVLEDCLLQRNILNDISLMHNIPLQYRITNNKLRRSNNKRGHINICSKNHLFKNSILINKSNDTSKIKKQRHNKKDQSIKSKANNKRIKVAENIIKKLHKDLKVSVVDCICKANKSDDFFKKDSLMIIGKNNSNSCKESNDKTQKAKALKITKKLDDCLDKISLCDNNKSKILSTKNLLENPQNDYELKVSSHEEDTSNKCFLPDKQNLILKRQAVQDTTSNKDQLINNEASLQKVNLNSRSNSLVKENDLEYTDNLELQITKENLNNVIEESTKVNNLVILQNNINNDNSLLEDCKSALAIENHDRNIAFAHIFKSAEEDREEKNNTIHATNKNLCKNIDLLSQKRTNSGLDTNNNTRKKLKLDTVHQLPDSKSELNAKQVLSQDIILNTSELNTVAQADENVQLKNKNNISSTFHSTSAKNNQIESLRDMNKQDYNFQQNIKEYLLLSIKNLEAEIVETILQECTITKSHIEDININIMSNLCSQICSQIDHKLLSSFKNLTEHKEASLETEERKSQFDKEINSPDSCLAKDESDNEEDIIQKRNETNNNNDVQNENSSFPLHRIDNVPEPHSAHGREKFWKFYVYVNSLQEGLKHNDYDYVMNILNSVKKYQQSFFTRACYRILCNEIKYSQYHLNKLISHSVQIGATAISYQILLNVSKCILAQLAEKNLWVFAYILLKDIYVMLQPQIHSYQFDAATVMLFVEIYLANQQAIKAYTLLKQTNIIYTDRHKWNVHCTVKDSSARVQIIIILFNALCEIFPEYALFLFEFLIVDQYSNFYPIDLTNFANKIIPVLLLKEDHNLIISITKLIVKYNFVIKIVTYRALIAKLVHIDMTLAKHLYQTAINLGIYSRVQFHPTMYLIINCDWTKEEMYLAILDLMEQLSSNIGHALDHINPRKFSIYLIFERDSKLRRTLADAFDYEVRLRIEPMENKPPIEQREYRETKAIKDIRSKERRSEEGEMGENWFHQTLLTYMQDRVWDFNFYVANGWPDDAICLHFPGMTLSPHGLLFESVGVFCPNDRLELLKLLREEDILIDWSKPLYINFIHYDIAEELMRLYEDIGTIERVVGDVFMCKDPHNVDQVANQELDEEADVQVQPLKAEHAEGIYELYPANDMECHEVFLRLIRTLPAAGVFAKGSLAAWMVQSYYGAMFSMQTKPEYRRKGFGTKLARYLTKRVADKGYQPFVVIRPENEASQSLYKKLGFRKLYQTVRMTFMPLTWQDEENKMNRVLRENLENAVRQLTIEQKVVDAFSNEEAVENEDENPPAGDCGEKERIEAFALSDKENAEETIDDDDAARAKENEETADNAAETGNEDGSNQDDGGTDAGGDAE</sequence>
<feature type="compositionally biased region" description="Basic and acidic residues" evidence="1">
    <location>
        <begin position="559"/>
        <end position="584"/>
    </location>
</feature>
<dbReference type="Gene3D" id="3.40.630.30">
    <property type="match status" value="1"/>
</dbReference>
<feature type="region of interest" description="Disordered" evidence="1">
    <location>
        <begin position="1309"/>
        <end position="1387"/>
    </location>
</feature>
<proteinExistence type="predicted"/>
<feature type="compositionally biased region" description="Low complexity" evidence="1">
    <location>
        <begin position="598"/>
        <end position="608"/>
    </location>
</feature>
<dbReference type="EMBL" id="KQ760561">
    <property type="protein sequence ID" value="OAD59790.1"/>
    <property type="molecule type" value="Genomic_DNA"/>
</dbReference>
<feature type="region of interest" description="Disordered" evidence="1">
    <location>
        <begin position="594"/>
        <end position="613"/>
    </location>
</feature>
<feature type="compositionally biased region" description="Basic and acidic residues" evidence="1">
    <location>
        <begin position="1325"/>
        <end position="1342"/>
    </location>
</feature>
<feature type="domain" description="N-acetyltransferase" evidence="2">
    <location>
        <begin position="1148"/>
        <end position="1276"/>
    </location>
</feature>
<reference evidence="3 4" key="1">
    <citation type="submission" date="2015-07" db="EMBL/GenBank/DDBJ databases">
        <title>The genome of Eufriesea mexicana.</title>
        <authorList>
            <person name="Pan H."/>
            <person name="Kapheim K."/>
        </authorList>
    </citation>
    <scope>NUCLEOTIDE SEQUENCE [LARGE SCALE GENOMIC DNA]</scope>
    <source>
        <strain evidence="3">0111107269</strain>
        <tissue evidence="3">Whole body</tissue>
    </source>
</reference>
<dbReference type="InterPro" id="IPR053225">
    <property type="entry name" value="Acyl-CoA_N-acyltransferase"/>
</dbReference>
<keyword evidence="4" id="KW-1185">Reference proteome</keyword>
<name>A0A310SNS0_9HYME</name>
<evidence type="ECO:0000313" key="3">
    <source>
        <dbReference type="EMBL" id="OAD59790.1"/>
    </source>
</evidence>
<dbReference type="GO" id="GO:0016747">
    <property type="term" value="F:acyltransferase activity, transferring groups other than amino-acyl groups"/>
    <property type="evidence" value="ECO:0007669"/>
    <property type="project" value="InterPro"/>
</dbReference>
<feature type="region of interest" description="Disordered" evidence="1">
    <location>
        <begin position="559"/>
        <end position="588"/>
    </location>
</feature>
<evidence type="ECO:0000256" key="1">
    <source>
        <dbReference type="SAM" id="MobiDB-lite"/>
    </source>
</evidence>
<dbReference type="OrthoDB" id="8179865at2759"/>
<evidence type="ECO:0000313" key="4">
    <source>
        <dbReference type="Proteomes" id="UP000250275"/>
    </source>
</evidence>
<protein>
    <recommendedName>
        <fullName evidence="2">N-acetyltransferase domain-containing protein</fullName>
    </recommendedName>
</protein>
<dbReference type="SUPFAM" id="SSF55729">
    <property type="entry name" value="Acyl-CoA N-acyltransferases (Nat)"/>
    <property type="match status" value="1"/>
</dbReference>
<dbReference type="InterPro" id="IPR013653">
    <property type="entry name" value="GCN5-like_dom"/>
</dbReference>
<dbReference type="Pfam" id="PF08445">
    <property type="entry name" value="FR47"/>
    <property type="match status" value="1"/>
</dbReference>
<dbReference type="Proteomes" id="UP000250275">
    <property type="component" value="Unassembled WGS sequence"/>
</dbReference>
<organism evidence="3 4">
    <name type="scientific">Eufriesea mexicana</name>
    <dbReference type="NCBI Taxonomy" id="516756"/>
    <lineage>
        <taxon>Eukaryota</taxon>
        <taxon>Metazoa</taxon>
        <taxon>Ecdysozoa</taxon>
        <taxon>Arthropoda</taxon>
        <taxon>Hexapoda</taxon>
        <taxon>Insecta</taxon>
        <taxon>Pterygota</taxon>
        <taxon>Neoptera</taxon>
        <taxon>Endopterygota</taxon>
        <taxon>Hymenoptera</taxon>
        <taxon>Apocrita</taxon>
        <taxon>Aculeata</taxon>
        <taxon>Apoidea</taxon>
        <taxon>Anthophila</taxon>
        <taxon>Apidae</taxon>
        <taxon>Eufriesea</taxon>
    </lineage>
</organism>
<dbReference type="InterPro" id="IPR000182">
    <property type="entry name" value="GNAT_dom"/>
</dbReference>
<accession>A0A310SNS0</accession>